<evidence type="ECO:0000313" key="2">
    <source>
        <dbReference type="RefSeq" id="XP_015602865.1"/>
    </source>
</evidence>
<organism evidence="1 2">
    <name type="scientific">Cephus cinctus</name>
    <name type="common">Wheat stem sawfly</name>
    <dbReference type="NCBI Taxonomy" id="211228"/>
    <lineage>
        <taxon>Eukaryota</taxon>
        <taxon>Metazoa</taxon>
        <taxon>Ecdysozoa</taxon>
        <taxon>Arthropoda</taxon>
        <taxon>Hexapoda</taxon>
        <taxon>Insecta</taxon>
        <taxon>Pterygota</taxon>
        <taxon>Neoptera</taxon>
        <taxon>Endopterygota</taxon>
        <taxon>Hymenoptera</taxon>
        <taxon>Cephoidea</taxon>
        <taxon>Cephidae</taxon>
        <taxon>Cephus</taxon>
    </lineage>
</organism>
<dbReference type="Proteomes" id="UP000694920">
    <property type="component" value="Unplaced"/>
</dbReference>
<dbReference type="AlphaFoldDB" id="A0AAJ7C6W4"/>
<dbReference type="Pfam" id="PF07004">
    <property type="entry name" value="SHIPPO-rpt"/>
    <property type="match status" value="4"/>
</dbReference>
<dbReference type="PANTHER" id="PTHR21580">
    <property type="entry name" value="SHIPPO-1-RELATED"/>
    <property type="match status" value="1"/>
</dbReference>
<evidence type="ECO:0000313" key="1">
    <source>
        <dbReference type="Proteomes" id="UP000694920"/>
    </source>
</evidence>
<dbReference type="RefSeq" id="XP_015602865.1">
    <property type="nucleotide sequence ID" value="XM_015747379.2"/>
</dbReference>
<dbReference type="GeneID" id="107271412"/>
<dbReference type="InterPro" id="IPR051291">
    <property type="entry name" value="CIMAP"/>
</dbReference>
<gene>
    <name evidence="2" type="primary">LOC107271412</name>
</gene>
<name>A0AAJ7C6W4_CEPCN</name>
<dbReference type="InterPro" id="IPR010736">
    <property type="entry name" value="SHIPPO-rpt"/>
</dbReference>
<dbReference type="PANTHER" id="PTHR21580:SF28">
    <property type="entry name" value="BOREALIN N-TERMINAL DOMAIN-CONTAINING PROTEIN-RELATED"/>
    <property type="match status" value="1"/>
</dbReference>
<keyword evidence="1" id="KW-1185">Reference proteome</keyword>
<reference evidence="2" key="1">
    <citation type="submission" date="2025-08" db="UniProtKB">
        <authorList>
            <consortium name="RefSeq"/>
        </authorList>
    </citation>
    <scope>IDENTIFICATION</scope>
</reference>
<sequence length="241" mass="26494">MEDKENKPRQLSCLTRGPGPAYLLPTLVGYVGHDPSRYRNPAYSMNFRTHTNIYSVGPGPCYKIDQQTKFGIEKSPAFTMGHREMSKLQNTGPGPGSYNPEHCPPMNHSIRPAAYSIQSRYGGKLTDSGPGPNAYLVPTCIGPKIPDKKAEGAFTISGPHPGSRYESSPGPAAYRNVNCDLVKKKMPAYTVSSRVGPREAFRDGPGPQYYPQVYKGKKPPMYSFGVRHSECATTPVTEYDE</sequence>
<dbReference type="KEGG" id="ccin:107271412"/>
<accession>A0AAJ7C6W4</accession>
<proteinExistence type="predicted"/>
<dbReference type="GO" id="GO:0005856">
    <property type="term" value="C:cytoskeleton"/>
    <property type="evidence" value="ECO:0007669"/>
    <property type="project" value="TreeGrafter"/>
</dbReference>
<protein>
    <submittedName>
        <fullName evidence="2">Outer dense fiber protein 3-like</fullName>
    </submittedName>
</protein>